<feature type="region of interest" description="Disordered" evidence="3">
    <location>
        <begin position="600"/>
        <end position="624"/>
    </location>
</feature>
<protein>
    <recommendedName>
        <fullName evidence="4">BZIP domain-containing protein</fullName>
    </recommendedName>
</protein>
<dbReference type="InterPro" id="IPR004827">
    <property type="entry name" value="bZIP"/>
</dbReference>
<evidence type="ECO:0000313" key="6">
    <source>
        <dbReference type="Proteomes" id="UP000269721"/>
    </source>
</evidence>
<dbReference type="InterPro" id="IPR046347">
    <property type="entry name" value="bZIP_sf"/>
</dbReference>
<feature type="region of interest" description="Disordered" evidence="3">
    <location>
        <begin position="168"/>
        <end position="245"/>
    </location>
</feature>
<dbReference type="Gene3D" id="1.20.5.170">
    <property type="match status" value="1"/>
</dbReference>
<accession>A0A4P9W1K3</accession>
<keyword evidence="6" id="KW-1185">Reference proteome</keyword>
<feature type="region of interest" description="Disordered" evidence="3">
    <location>
        <begin position="511"/>
        <end position="539"/>
    </location>
</feature>
<dbReference type="PROSITE" id="PS00036">
    <property type="entry name" value="BZIP_BASIC"/>
    <property type="match status" value="1"/>
</dbReference>
<feature type="domain" description="BZIP" evidence="4">
    <location>
        <begin position="234"/>
        <end position="249"/>
    </location>
</feature>
<dbReference type="GO" id="GO:0001228">
    <property type="term" value="F:DNA-binding transcription activator activity, RNA polymerase II-specific"/>
    <property type="evidence" value="ECO:0007669"/>
    <property type="project" value="TreeGrafter"/>
</dbReference>
<dbReference type="PANTHER" id="PTHR40621:SF6">
    <property type="entry name" value="AP-1-LIKE TRANSCRIPTION FACTOR YAP1-RELATED"/>
    <property type="match status" value="1"/>
</dbReference>
<evidence type="ECO:0000313" key="5">
    <source>
        <dbReference type="EMBL" id="RKO85552.1"/>
    </source>
</evidence>
<feature type="region of interest" description="Disordered" evidence="3">
    <location>
        <begin position="72"/>
        <end position="137"/>
    </location>
</feature>
<proteinExistence type="predicted"/>
<evidence type="ECO:0000256" key="2">
    <source>
        <dbReference type="ARBA" id="ARBA00023242"/>
    </source>
</evidence>
<sequence>MDPTDVSGGVPTGLHTSAYGAVAAGSGVGLDDGQQPSFTFYDLPSAAEGLLGGYDDALQGRSTLAMFQHSHAMDPHDRGQPQQHQPSRFPPNAVLMLHPHNLRRHSSESELSVGSGSMESGRKKRGTGTRPGCDWEGSGSGHEAFAIHHGMASPGCLASALGDGLVRNTGPQLSKHRPGAPAPISAPPLFTSSITVRSPQTNPIPASARSGSGPISPEDDESDGARRTAKLNAKRAEQNRTAQKAFRERRGKYIKELEEKALKYDRMEDSLHRTSGCLAEAEDAVHRLSLERGAWVRERELWWRERDEAIRVANTLARELEISQRETEKLKEMVCGFWKDMKNGDEEGLSDALWAVARDARTEGEDRAPSTETGDAIAENTDANAEAPAAAAAAAEVLRDEAGQNQGHSRRETSDETFAHNYFRNAQAQAGSTGGGTAGCTPATHPAPFAAIANEHSQAIAAAVVAHALGNDEGAREAAAEMVHPTLGVCPENSSIAVVIPAFSPAFGGREQMSGSISPSMPASRGLEPSARSEGENGISGVGGGFGWRLRASDAVRLGGGEDLSIRGSASILIGVALALLGSSALPEVFQMTQTPPIRNLQDAANGTRTPHAATRRPPDPFHH</sequence>
<dbReference type="OrthoDB" id="2593073at2759"/>
<feature type="compositionally biased region" description="Polar residues" evidence="3">
    <location>
        <begin position="600"/>
        <end position="609"/>
    </location>
</feature>
<dbReference type="PANTHER" id="PTHR40621">
    <property type="entry name" value="TRANSCRIPTION FACTOR KAPC-RELATED"/>
    <property type="match status" value="1"/>
</dbReference>
<keyword evidence="2" id="KW-0539">Nucleus</keyword>
<dbReference type="EMBL" id="KZ998971">
    <property type="protein sequence ID" value="RKO85552.1"/>
    <property type="molecule type" value="Genomic_DNA"/>
</dbReference>
<dbReference type="InterPro" id="IPR050936">
    <property type="entry name" value="AP-1-like"/>
</dbReference>
<name>A0A4P9W1K3_9FUNG</name>
<organism evidence="5 6">
    <name type="scientific">Blyttiomyces helicus</name>
    <dbReference type="NCBI Taxonomy" id="388810"/>
    <lineage>
        <taxon>Eukaryota</taxon>
        <taxon>Fungi</taxon>
        <taxon>Fungi incertae sedis</taxon>
        <taxon>Chytridiomycota</taxon>
        <taxon>Chytridiomycota incertae sedis</taxon>
        <taxon>Chytridiomycetes</taxon>
        <taxon>Chytridiomycetes incertae sedis</taxon>
        <taxon>Blyttiomyces</taxon>
    </lineage>
</organism>
<evidence type="ECO:0000259" key="4">
    <source>
        <dbReference type="PROSITE" id="PS00036"/>
    </source>
</evidence>
<evidence type="ECO:0000256" key="1">
    <source>
        <dbReference type="ARBA" id="ARBA00004123"/>
    </source>
</evidence>
<dbReference type="Proteomes" id="UP000269721">
    <property type="component" value="Unassembled WGS sequence"/>
</dbReference>
<dbReference type="CDD" id="cd14688">
    <property type="entry name" value="bZIP_YAP"/>
    <property type="match status" value="1"/>
</dbReference>
<dbReference type="GO" id="GO:0090575">
    <property type="term" value="C:RNA polymerase II transcription regulator complex"/>
    <property type="evidence" value="ECO:0007669"/>
    <property type="project" value="TreeGrafter"/>
</dbReference>
<feature type="compositionally biased region" description="Polar residues" evidence="3">
    <location>
        <begin position="190"/>
        <end position="204"/>
    </location>
</feature>
<dbReference type="GO" id="GO:0000976">
    <property type="term" value="F:transcription cis-regulatory region binding"/>
    <property type="evidence" value="ECO:0007669"/>
    <property type="project" value="InterPro"/>
</dbReference>
<feature type="compositionally biased region" description="Low complexity" evidence="3">
    <location>
        <begin position="109"/>
        <end position="119"/>
    </location>
</feature>
<gene>
    <name evidence="5" type="ORF">BDK51DRAFT_38435</name>
</gene>
<dbReference type="SUPFAM" id="SSF57959">
    <property type="entry name" value="Leucine zipper domain"/>
    <property type="match status" value="1"/>
</dbReference>
<comment type="subcellular location">
    <subcellularLocation>
        <location evidence="1">Nucleus</location>
    </subcellularLocation>
</comment>
<evidence type="ECO:0000256" key="3">
    <source>
        <dbReference type="SAM" id="MobiDB-lite"/>
    </source>
</evidence>
<dbReference type="AlphaFoldDB" id="A0A4P9W1K3"/>
<reference evidence="6" key="1">
    <citation type="journal article" date="2018" name="Nat. Microbiol.">
        <title>Leveraging single-cell genomics to expand the fungal tree of life.</title>
        <authorList>
            <person name="Ahrendt S.R."/>
            <person name="Quandt C.A."/>
            <person name="Ciobanu D."/>
            <person name="Clum A."/>
            <person name="Salamov A."/>
            <person name="Andreopoulos B."/>
            <person name="Cheng J.F."/>
            <person name="Woyke T."/>
            <person name="Pelin A."/>
            <person name="Henrissat B."/>
            <person name="Reynolds N.K."/>
            <person name="Benny G.L."/>
            <person name="Smith M.E."/>
            <person name="James T.Y."/>
            <person name="Grigoriev I.V."/>
        </authorList>
    </citation>
    <scope>NUCLEOTIDE SEQUENCE [LARGE SCALE GENOMIC DNA]</scope>
</reference>